<keyword evidence="5" id="KW-0812">Transmembrane</keyword>
<feature type="transmembrane region" description="Helical" evidence="5">
    <location>
        <begin position="15"/>
        <end position="36"/>
    </location>
</feature>
<keyword evidence="5" id="KW-0472">Membrane</keyword>
<proteinExistence type="inferred from homology"/>
<dbReference type="AlphaFoldDB" id="A0A2A4T8L2"/>
<dbReference type="Pfam" id="PF01553">
    <property type="entry name" value="Acyltransferase"/>
    <property type="match status" value="1"/>
</dbReference>
<evidence type="ECO:0000256" key="1">
    <source>
        <dbReference type="ARBA" id="ARBA00008655"/>
    </source>
</evidence>
<comment type="caution">
    <text evidence="7">The sequence shown here is derived from an EMBL/GenBank/DDBJ whole genome shotgun (WGS) entry which is preliminary data.</text>
</comment>
<dbReference type="InterPro" id="IPR004552">
    <property type="entry name" value="AGP_acyltrans"/>
</dbReference>
<dbReference type="GO" id="GO:0016020">
    <property type="term" value="C:membrane"/>
    <property type="evidence" value="ECO:0007669"/>
    <property type="project" value="InterPro"/>
</dbReference>
<evidence type="ECO:0000259" key="6">
    <source>
        <dbReference type="SMART" id="SM00563"/>
    </source>
</evidence>
<keyword evidence="4" id="KW-0443">Lipid metabolism</keyword>
<dbReference type="GO" id="GO:0003841">
    <property type="term" value="F:1-acylglycerol-3-phosphate O-acyltransferase activity"/>
    <property type="evidence" value="ECO:0007669"/>
    <property type="project" value="UniProtKB-UniRule"/>
</dbReference>
<comment type="catalytic activity">
    <reaction evidence="4">
        <text>a 1-acyl-sn-glycero-3-phosphate + an acyl-CoA = a 1,2-diacyl-sn-glycero-3-phosphate + CoA</text>
        <dbReference type="Rhea" id="RHEA:19709"/>
        <dbReference type="ChEBI" id="CHEBI:57287"/>
        <dbReference type="ChEBI" id="CHEBI:57970"/>
        <dbReference type="ChEBI" id="CHEBI:58342"/>
        <dbReference type="ChEBI" id="CHEBI:58608"/>
        <dbReference type="EC" id="2.3.1.51"/>
    </reaction>
</comment>
<evidence type="ECO:0000313" key="7">
    <source>
        <dbReference type="EMBL" id="PCI29893.1"/>
    </source>
</evidence>
<dbReference type="GO" id="GO:0006654">
    <property type="term" value="P:phosphatidic acid biosynthetic process"/>
    <property type="evidence" value="ECO:0007669"/>
    <property type="project" value="TreeGrafter"/>
</dbReference>
<comment type="domain">
    <text evidence="4">The HXXXXD motif is essential for acyltransferase activity and may constitute the binding site for the phosphate moiety of the glycerol-3-phosphate.</text>
</comment>
<dbReference type="SMART" id="SM00563">
    <property type="entry name" value="PlsC"/>
    <property type="match status" value="1"/>
</dbReference>
<gene>
    <name evidence="7" type="ORF">COB67_03000</name>
</gene>
<dbReference type="SUPFAM" id="SSF69593">
    <property type="entry name" value="Glycerol-3-phosphate (1)-acyltransferase"/>
    <property type="match status" value="1"/>
</dbReference>
<feature type="domain" description="Phospholipid/glycerol acyltransferase" evidence="6">
    <location>
        <begin position="74"/>
        <end position="188"/>
    </location>
</feature>
<comment type="similarity">
    <text evidence="1 4">Belongs to the 1-acyl-sn-glycerol-3-phosphate acyltransferase family.</text>
</comment>
<dbReference type="GO" id="GO:0016024">
    <property type="term" value="P:CDP-diacylglycerol biosynthetic process"/>
    <property type="evidence" value="ECO:0007669"/>
    <property type="project" value="UniProtKB-UniPathway"/>
</dbReference>
<dbReference type="NCBIfam" id="TIGR00530">
    <property type="entry name" value="AGP_acyltrn"/>
    <property type="match status" value="1"/>
</dbReference>
<evidence type="ECO:0000256" key="4">
    <source>
        <dbReference type="RuleBase" id="RU361267"/>
    </source>
</evidence>
<dbReference type="InterPro" id="IPR002123">
    <property type="entry name" value="Plipid/glycerol_acylTrfase"/>
</dbReference>
<keyword evidence="4" id="KW-1208">Phospholipid metabolism</keyword>
<keyword evidence="3 4" id="KW-0012">Acyltransferase</keyword>
<reference evidence="8" key="1">
    <citation type="submission" date="2017-08" db="EMBL/GenBank/DDBJ databases">
        <title>A dynamic microbial community with high functional redundancy inhabits the cold, oxic subseafloor aquifer.</title>
        <authorList>
            <person name="Tully B.J."/>
            <person name="Wheat C.G."/>
            <person name="Glazer B.T."/>
            <person name="Huber J.A."/>
        </authorList>
    </citation>
    <scope>NUCLEOTIDE SEQUENCE [LARGE SCALE GENOMIC DNA]</scope>
</reference>
<dbReference type="Proteomes" id="UP000218113">
    <property type="component" value="Unassembled WGS sequence"/>
</dbReference>
<evidence type="ECO:0000256" key="2">
    <source>
        <dbReference type="ARBA" id="ARBA00022679"/>
    </source>
</evidence>
<keyword evidence="5" id="KW-1133">Transmembrane helix</keyword>
<dbReference type="EC" id="2.3.1.51" evidence="4"/>
<dbReference type="PANTHER" id="PTHR10434">
    <property type="entry name" value="1-ACYL-SN-GLYCEROL-3-PHOSPHATE ACYLTRANSFERASE"/>
    <property type="match status" value="1"/>
</dbReference>
<organism evidence="7 8">
    <name type="scientific">SAR324 cluster bacterium</name>
    <dbReference type="NCBI Taxonomy" id="2024889"/>
    <lineage>
        <taxon>Bacteria</taxon>
        <taxon>Deltaproteobacteria</taxon>
        <taxon>SAR324 cluster</taxon>
    </lineage>
</organism>
<keyword evidence="4" id="KW-0594">Phospholipid biosynthesis</keyword>
<dbReference type="UniPathway" id="UPA00557">
    <property type="reaction ID" value="UER00613"/>
</dbReference>
<accession>A0A2A4T8L2</accession>
<dbReference type="CDD" id="cd07989">
    <property type="entry name" value="LPLAT_AGPAT-like"/>
    <property type="match status" value="1"/>
</dbReference>
<keyword evidence="4" id="KW-0444">Lipid biosynthesis</keyword>
<dbReference type="PANTHER" id="PTHR10434:SF66">
    <property type="entry name" value="PHOSPHOLIPID_GLYCEROL ACYLTRANSFERASE DOMAIN-CONTAINING PROTEIN"/>
    <property type="match status" value="1"/>
</dbReference>
<evidence type="ECO:0000256" key="3">
    <source>
        <dbReference type="ARBA" id="ARBA00023315"/>
    </source>
</evidence>
<evidence type="ECO:0000313" key="8">
    <source>
        <dbReference type="Proteomes" id="UP000218113"/>
    </source>
</evidence>
<protein>
    <recommendedName>
        <fullName evidence="4">1-acyl-sn-glycerol-3-phosphate acyltransferase</fullName>
        <ecNumber evidence="4">2.3.1.51</ecNumber>
    </recommendedName>
</protein>
<keyword evidence="2 4" id="KW-0808">Transferase</keyword>
<evidence type="ECO:0000256" key="5">
    <source>
        <dbReference type="SAM" id="Phobius"/>
    </source>
</evidence>
<name>A0A2A4T8L2_9DELT</name>
<sequence>MKAFFSNFLALCHGITMTLWISLLTVLELPFGLVTLKRIDRRIQWWAKKLLGFIDLSYKIYNPHQVKIQEGKPYIIMCNHSSLYDIPLTFVALPGSIRMFTKKELFRVPIWGQALKACGFISIDRDNKSKARSDLKKAQKIMEQGVAVWVAPEGTRSKNGKILPFKRGGFHLALEMGATIIPLGIRGIDKVLPSGTTKINKGVAVEVHVGKEIDTTQFGRAGRAQLVRSVEKEIHALAGQEYQAK</sequence>
<dbReference type="EMBL" id="NVSR01000009">
    <property type="protein sequence ID" value="PCI29893.1"/>
    <property type="molecule type" value="Genomic_DNA"/>
</dbReference>